<dbReference type="SUPFAM" id="SSF53474">
    <property type="entry name" value="alpha/beta-Hydrolases"/>
    <property type="match status" value="1"/>
</dbReference>
<dbReference type="InterPro" id="IPR000073">
    <property type="entry name" value="AB_hydrolase_1"/>
</dbReference>
<accession>A0ABN1BM90</accession>
<dbReference type="InterPro" id="IPR029058">
    <property type="entry name" value="AB_hydrolase_fold"/>
</dbReference>
<dbReference type="Gene3D" id="3.40.50.1820">
    <property type="entry name" value="alpha/beta hydrolase"/>
    <property type="match status" value="1"/>
</dbReference>
<proteinExistence type="predicted"/>
<keyword evidence="2" id="KW-0378">Hydrolase</keyword>
<dbReference type="InterPro" id="IPR022742">
    <property type="entry name" value="Hydrolase_4"/>
</dbReference>
<dbReference type="Pfam" id="PF12146">
    <property type="entry name" value="Hydrolase_4"/>
    <property type="match status" value="1"/>
</dbReference>
<organism evidence="2 3">
    <name type="scientific">Salinibacillus aidingensis</name>
    <dbReference type="NCBI Taxonomy" id="237684"/>
    <lineage>
        <taxon>Bacteria</taxon>
        <taxon>Bacillati</taxon>
        <taxon>Bacillota</taxon>
        <taxon>Bacilli</taxon>
        <taxon>Bacillales</taxon>
        <taxon>Bacillaceae</taxon>
        <taxon>Salinibacillus</taxon>
    </lineage>
</organism>
<comment type="caution">
    <text evidence="2">The sequence shown here is derived from an EMBL/GenBank/DDBJ whole genome shotgun (WGS) entry which is preliminary data.</text>
</comment>
<keyword evidence="3" id="KW-1185">Reference proteome</keyword>
<dbReference type="GO" id="GO:0016787">
    <property type="term" value="F:hydrolase activity"/>
    <property type="evidence" value="ECO:0007669"/>
    <property type="project" value="UniProtKB-KW"/>
</dbReference>
<feature type="domain" description="Serine aminopeptidase S33" evidence="1">
    <location>
        <begin position="7"/>
        <end position="241"/>
    </location>
</feature>
<sequence>MKRIQESSKGTIVLVHGAFEHAGRYEWLADKWEEAGFNVICNDLPGQGRTDGLRGHIDSFDEYIEAISGWLNEAKTYRKPVFLFGHSMGGLAVIRMLEETRPDLNGVILSSPGLGFASRPPKWILFFTRMLEKRIPKFQVKLNLHPFMSTRNTRLHDRNREDPLFLKKVSIRWYHEFERAIAQAFQKVSQYPEIPTLVLQAGKDLIIQAQEVQRWFKKLPIQNKKYMEWHGLFHELFNEPERDDVFQFTQSFVNKKIE</sequence>
<reference evidence="2 3" key="1">
    <citation type="journal article" date="2019" name="Int. J. Syst. Evol. Microbiol.">
        <title>The Global Catalogue of Microorganisms (GCM) 10K type strain sequencing project: providing services to taxonomists for standard genome sequencing and annotation.</title>
        <authorList>
            <consortium name="The Broad Institute Genomics Platform"/>
            <consortium name="The Broad Institute Genome Sequencing Center for Infectious Disease"/>
            <person name="Wu L."/>
            <person name="Ma J."/>
        </authorList>
    </citation>
    <scope>NUCLEOTIDE SEQUENCE [LARGE SCALE GENOMIC DNA]</scope>
    <source>
        <strain evidence="2 3">JCM 12389</strain>
    </source>
</reference>
<evidence type="ECO:0000313" key="3">
    <source>
        <dbReference type="Proteomes" id="UP001500880"/>
    </source>
</evidence>
<dbReference type="EMBL" id="BAAADO010000006">
    <property type="protein sequence ID" value="GAA0500404.1"/>
    <property type="molecule type" value="Genomic_DNA"/>
</dbReference>
<dbReference type="Proteomes" id="UP001500880">
    <property type="component" value="Unassembled WGS sequence"/>
</dbReference>
<evidence type="ECO:0000313" key="2">
    <source>
        <dbReference type="EMBL" id="GAA0500404.1"/>
    </source>
</evidence>
<gene>
    <name evidence="2" type="ORF">GCM10008986_29660</name>
</gene>
<evidence type="ECO:0000259" key="1">
    <source>
        <dbReference type="Pfam" id="PF12146"/>
    </source>
</evidence>
<dbReference type="PANTHER" id="PTHR11614">
    <property type="entry name" value="PHOSPHOLIPASE-RELATED"/>
    <property type="match status" value="1"/>
</dbReference>
<dbReference type="RefSeq" id="WP_343842726.1">
    <property type="nucleotide sequence ID" value="NZ_BAAADO010000006.1"/>
</dbReference>
<name>A0ABN1BM90_9BACI</name>
<dbReference type="InterPro" id="IPR051044">
    <property type="entry name" value="MAG_DAG_Lipase"/>
</dbReference>
<protein>
    <submittedName>
        <fullName evidence="2">Alpha/beta hydrolase</fullName>
    </submittedName>
</protein>
<dbReference type="PRINTS" id="PR00111">
    <property type="entry name" value="ABHYDROLASE"/>
</dbReference>